<evidence type="ECO:0000313" key="1">
    <source>
        <dbReference type="EMBL" id="SBO14128.1"/>
    </source>
</evidence>
<dbReference type="Proteomes" id="UP000078419">
    <property type="component" value="Unassembled WGS sequence"/>
</dbReference>
<gene>
    <name evidence="1" type="ORF">ANAPC1_00472</name>
</gene>
<evidence type="ECO:0000313" key="2">
    <source>
        <dbReference type="Proteomes" id="UP000078419"/>
    </source>
</evidence>
<reference evidence="2" key="1">
    <citation type="submission" date="2016-03" db="EMBL/GenBank/DDBJ databases">
        <authorList>
            <person name="Loux Valentin"/>
        </authorList>
    </citation>
    <scope>NUCLEOTIDE SEQUENCE [LARGE SCALE GENOMIC DNA]</scope>
    <source>
        <strain evidence="2">C1</strain>
    </source>
</reference>
<dbReference type="AlphaFoldDB" id="A0AA45ZHE3"/>
<protein>
    <submittedName>
        <fullName evidence="1">Uncharacterized protein</fullName>
    </submittedName>
</protein>
<comment type="caution">
    <text evidence="1">The sequence shown here is derived from an EMBL/GenBank/DDBJ whole genome shotgun (WGS) entry which is preliminary data.</text>
</comment>
<dbReference type="EMBL" id="FLLR01000013">
    <property type="protein sequence ID" value="SBO14128.1"/>
    <property type="molecule type" value="Genomic_DNA"/>
</dbReference>
<organism evidence="1 2">
    <name type="scientific">Anaplasma phagocytophilum</name>
    <name type="common">Ehrlichia phagocytophila</name>
    <dbReference type="NCBI Taxonomy" id="948"/>
    <lineage>
        <taxon>Bacteria</taxon>
        <taxon>Pseudomonadati</taxon>
        <taxon>Pseudomonadota</taxon>
        <taxon>Alphaproteobacteria</taxon>
        <taxon>Rickettsiales</taxon>
        <taxon>Anaplasmataceae</taxon>
        <taxon>Anaplasma</taxon>
        <taxon>phagocytophilum group</taxon>
    </lineage>
</organism>
<accession>A0AA45ZHE3</accession>
<sequence>MLATVCNALIAEYIAIDTYSTSALILFSLPSDKHTAPEFSDQLITNLNATTDLAITTQAMRPLNHLTPDSKECIHSPMLATVGNAHTSKEPAIDTYSTSALILYYSRCLPCKNTAPKFSNKLKANLAAHF</sequence>
<name>A0AA45ZHE3_ANAPH</name>
<proteinExistence type="predicted"/>